<dbReference type="InParanoid" id="A0A068V399"/>
<dbReference type="PhylomeDB" id="A0A068V399"/>
<sequence length="111" mass="12674">MAFRQFLSSNKGSISSASYYISGLAHFSSKSYPYIVKVGIPEFLNGVGKGVEAHVQKLEAEIGDLQKLLVTRRWKLKNLDIPVKHRKLIFNYAHKYRLGLWRPRAQPAKSK</sequence>
<keyword evidence="3" id="KW-1185">Reference proteome</keyword>
<dbReference type="OMA" id="LCNTICR"/>
<evidence type="ECO:0000313" key="2">
    <source>
        <dbReference type="EMBL" id="CDP15240.1"/>
    </source>
</evidence>
<accession>A0A068V399</accession>
<dbReference type="FunCoup" id="A0A068V399">
    <property type="interactions" value="1611"/>
</dbReference>
<dbReference type="Proteomes" id="UP000295252">
    <property type="component" value="Chromosome IV"/>
</dbReference>
<dbReference type="Pfam" id="PF09597">
    <property type="entry name" value="SAM_Ribosomal_mS41"/>
    <property type="match status" value="1"/>
</dbReference>
<name>A0A068V399_COFCA</name>
<dbReference type="STRING" id="49390.A0A068V399"/>
<reference evidence="3" key="1">
    <citation type="journal article" date="2014" name="Science">
        <title>The coffee genome provides insight into the convergent evolution of caffeine biosynthesis.</title>
        <authorList>
            <person name="Denoeud F."/>
            <person name="Carretero-Paulet L."/>
            <person name="Dereeper A."/>
            <person name="Droc G."/>
            <person name="Guyot R."/>
            <person name="Pietrella M."/>
            <person name="Zheng C."/>
            <person name="Alberti A."/>
            <person name="Anthony F."/>
            <person name="Aprea G."/>
            <person name="Aury J.M."/>
            <person name="Bento P."/>
            <person name="Bernard M."/>
            <person name="Bocs S."/>
            <person name="Campa C."/>
            <person name="Cenci A."/>
            <person name="Combes M.C."/>
            <person name="Crouzillat D."/>
            <person name="Da Silva C."/>
            <person name="Daddiego L."/>
            <person name="De Bellis F."/>
            <person name="Dussert S."/>
            <person name="Garsmeur O."/>
            <person name="Gayraud T."/>
            <person name="Guignon V."/>
            <person name="Jahn K."/>
            <person name="Jamilloux V."/>
            <person name="Joet T."/>
            <person name="Labadie K."/>
            <person name="Lan T."/>
            <person name="Leclercq J."/>
            <person name="Lepelley M."/>
            <person name="Leroy T."/>
            <person name="Li L.T."/>
            <person name="Librado P."/>
            <person name="Lopez L."/>
            <person name="Munoz A."/>
            <person name="Noel B."/>
            <person name="Pallavicini A."/>
            <person name="Perrotta G."/>
            <person name="Poncet V."/>
            <person name="Pot D."/>
            <person name="Priyono X."/>
            <person name="Rigoreau M."/>
            <person name="Rouard M."/>
            <person name="Rozas J."/>
            <person name="Tranchant-Dubreuil C."/>
            <person name="VanBuren R."/>
            <person name="Zhang Q."/>
            <person name="Andrade A.C."/>
            <person name="Argout X."/>
            <person name="Bertrand B."/>
            <person name="de Kochko A."/>
            <person name="Graziosi G."/>
            <person name="Henry R.J."/>
            <person name="Jayarama X."/>
            <person name="Ming R."/>
            <person name="Nagai C."/>
            <person name="Rounsley S."/>
            <person name="Sankoff D."/>
            <person name="Giuliano G."/>
            <person name="Albert V.A."/>
            <person name="Wincker P."/>
            <person name="Lashermes P."/>
        </authorList>
    </citation>
    <scope>NUCLEOTIDE SEQUENCE [LARGE SCALE GENOMIC DNA]</scope>
    <source>
        <strain evidence="3">cv. DH200-94</strain>
    </source>
</reference>
<evidence type="ECO:0000259" key="1">
    <source>
        <dbReference type="SMART" id="SM01238"/>
    </source>
</evidence>
<dbReference type="SMART" id="SM01238">
    <property type="entry name" value="IGR"/>
    <property type="match status" value="1"/>
</dbReference>
<dbReference type="PANTHER" id="PTHR34955">
    <property type="entry name" value="IGR MOTIF PROTEIN"/>
    <property type="match status" value="1"/>
</dbReference>
<dbReference type="OrthoDB" id="18595at2759"/>
<proteinExistence type="predicted"/>
<feature type="domain" description="Small ribosomal subunit protein mS41 SAM" evidence="1">
    <location>
        <begin position="40"/>
        <end position="99"/>
    </location>
</feature>
<dbReference type="PANTHER" id="PTHR34955:SF2">
    <property type="entry name" value="IGR MOTIF PROTEIN"/>
    <property type="match status" value="1"/>
</dbReference>
<gene>
    <name evidence="2" type="ORF">GSCOC_T00042880001</name>
</gene>
<dbReference type="EMBL" id="HG739180">
    <property type="protein sequence ID" value="CDP15240.1"/>
    <property type="molecule type" value="Genomic_DNA"/>
</dbReference>
<protein>
    <recommendedName>
        <fullName evidence="1">Small ribosomal subunit protein mS41 SAM domain-containing protein</fullName>
    </recommendedName>
</protein>
<dbReference type="Gramene" id="CDP15240">
    <property type="protein sequence ID" value="CDP15240"/>
    <property type="gene ID" value="GSCOC_T00042880001"/>
</dbReference>
<dbReference type="AlphaFoldDB" id="A0A068V399"/>
<organism evidence="2 3">
    <name type="scientific">Coffea canephora</name>
    <name type="common">Robusta coffee</name>
    <dbReference type="NCBI Taxonomy" id="49390"/>
    <lineage>
        <taxon>Eukaryota</taxon>
        <taxon>Viridiplantae</taxon>
        <taxon>Streptophyta</taxon>
        <taxon>Embryophyta</taxon>
        <taxon>Tracheophyta</taxon>
        <taxon>Spermatophyta</taxon>
        <taxon>Magnoliopsida</taxon>
        <taxon>eudicotyledons</taxon>
        <taxon>Gunneridae</taxon>
        <taxon>Pentapetalae</taxon>
        <taxon>asterids</taxon>
        <taxon>lamiids</taxon>
        <taxon>Gentianales</taxon>
        <taxon>Rubiaceae</taxon>
        <taxon>Ixoroideae</taxon>
        <taxon>Gardenieae complex</taxon>
        <taxon>Bertiereae - Coffeeae clade</taxon>
        <taxon>Coffeeae</taxon>
        <taxon>Coffea</taxon>
    </lineage>
</organism>
<evidence type="ECO:0000313" key="3">
    <source>
        <dbReference type="Proteomes" id="UP000295252"/>
    </source>
</evidence>
<dbReference type="InterPro" id="IPR019083">
    <property type="entry name" value="SAM_Ribosomal_mS41"/>
</dbReference>